<sequence length="142" mass="16266">MGTTIWVLSKNKTTEGDDWDHSALFYAVEKLDPICDRLGLPKLSTFLDWTDFDLNMSEDEDEEFPDEEALIDRASWFNPSEALPMLRALREYVASNESELASLLEQGKEHLSEELLEDLDDCISKVEKIATEGDLFHFCVVM</sequence>
<keyword evidence="2" id="KW-1185">Reference proteome</keyword>
<name>A0ABX1LX74_9CYAN</name>
<gene>
    <name evidence="1" type="ORF">HC246_23030</name>
</gene>
<comment type="caution">
    <text evidence="1">The sequence shown here is derived from an EMBL/GenBank/DDBJ whole genome shotgun (WGS) entry which is preliminary data.</text>
</comment>
<evidence type="ECO:0008006" key="3">
    <source>
        <dbReference type="Google" id="ProtNLM"/>
    </source>
</evidence>
<dbReference type="RefSeq" id="WP_169365752.1">
    <property type="nucleotide sequence ID" value="NZ_JAAVJL010000004.1"/>
</dbReference>
<accession>A0ABX1LX74</accession>
<proteinExistence type="predicted"/>
<evidence type="ECO:0000313" key="2">
    <source>
        <dbReference type="Proteomes" id="UP000738376"/>
    </source>
</evidence>
<dbReference type="Proteomes" id="UP000738376">
    <property type="component" value="Unassembled WGS sequence"/>
</dbReference>
<dbReference type="EMBL" id="JAAVJL010000004">
    <property type="protein sequence ID" value="NMF60815.1"/>
    <property type="molecule type" value="Genomic_DNA"/>
</dbReference>
<reference evidence="1 2" key="1">
    <citation type="submission" date="2020-03" db="EMBL/GenBank/DDBJ databases">
        <title>Draft Genome Sequence of 2-Methylisoborneol Producing Pseudanabaena yagii Strain GIHE-NHR1 Isolated from North Han River in South Korea.</title>
        <authorList>
            <person name="Jeong J."/>
        </authorList>
    </citation>
    <scope>NUCLEOTIDE SEQUENCE [LARGE SCALE GENOMIC DNA]</scope>
    <source>
        <strain evidence="1 2">GIHE-NHR1</strain>
    </source>
</reference>
<organism evidence="1 2">
    <name type="scientific">Pseudanabaena yagii GIHE-NHR1</name>
    <dbReference type="NCBI Taxonomy" id="2722753"/>
    <lineage>
        <taxon>Bacteria</taxon>
        <taxon>Bacillati</taxon>
        <taxon>Cyanobacteriota</taxon>
        <taxon>Cyanophyceae</taxon>
        <taxon>Pseudanabaenales</taxon>
        <taxon>Pseudanabaenaceae</taxon>
        <taxon>Pseudanabaena</taxon>
        <taxon>Pseudanabaena yagii</taxon>
    </lineage>
</organism>
<protein>
    <recommendedName>
        <fullName evidence="3">DUF1877 domain-containing protein</fullName>
    </recommendedName>
</protein>
<evidence type="ECO:0000313" key="1">
    <source>
        <dbReference type="EMBL" id="NMF60815.1"/>
    </source>
</evidence>